<dbReference type="PRINTS" id="PR00792">
    <property type="entry name" value="PEPSIN"/>
</dbReference>
<evidence type="ECO:0000259" key="6">
    <source>
        <dbReference type="PROSITE" id="PS51767"/>
    </source>
</evidence>
<evidence type="ECO:0000256" key="2">
    <source>
        <dbReference type="ARBA" id="ARBA00007447"/>
    </source>
</evidence>
<proteinExistence type="inferred from homology"/>
<dbReference type="GO" id="GO:0005685">
    <property type="term" value="C:U1 snRNP"/>
    <property type="evidence" value="ECO:0007669"/>
    <property type="project" value="InterPro"/>
</dbReference>
<evidence type="ECO:0000313" key="8">
    <source>
        <dbReference type="Proteomes" id="UP000799777"/>
    </source>
</evidence>
<dbReference type="PROSITE" id="PS00141">
    <property type="entry name" value="ASP_PROTEASE"/>
    <property type="match status" value="1"/>
</dbReference>
<reference evidence="7" key="1">
    <citation type="journal article" date="2020" name="Stud. Mycol.">
        <title>101 Dothideomycetes genomes: a test case for predicting lifestyles and emergence of pathogens.</title>
        <authorList>
            <person name="Haridas S."/>
            <person name="Albert R."/>
            <person name="Binder M."/>
            <person name="Bloem J."/>
            <person name="Labutti K."/>
            <person name="Salamov A."/>
            <person name="Andreopoulos B."/>
            <person name="Baker S."/>
            <person name="Barry K."/>
            <person name="Bills G."/>
            <person name="Bluhm B."/>
            <person name="Cannon C."/>
            <person name="Castanera R."/>
            <person name="Culley D."/>
            <person name="Daum C."/>
            <person name="Ezra D."/>
            <person name="Gonzalez J."/>
            <person name="Henrissat B."/>
            <person name="Kuo A."/>
            <person name="Liang C."/>
            <person name="Lipzen A."/>
            <person name="Lutzoni F."/>
            <person name="Magnuson J."/>
            <person name="Mondo S."/>
            <person name="Nolan M."/>
            <person name="Ohm R."/>
            <person name="Pangilinan J."/>
            <person name="Park H.-J."/>
            <person name="Ramirez L."/>
            <person name="Alfaro M."/>
            <person name="Sun H."/>
            <person name="Tritt A."/>
            <person name="Yoshinaga Y."/>
            <person name="Zwiers L.-H."/>
            <person name="Turgeon B."/>
            <person name="Goodwin S."/>
            <person name="Spatafora J."/>
            <person name="Crous P."/>
            <person name="Grigoriev I."/>
        </authorList>
    </citation>
    <scope>NUCLEOTIDE SEQUENCE</scope>
    <source>
        <strain evidence="7">CBS 110217</strain>
    </source>
</reference>
<evidence type="ECO:0000256" key="1">
    <source>
        <dbReference type="ARBA" id="ARBA00005655"/>
    </source>
</evidence>
<evidence type="ECO:0000256" key="3">
    <source>
        <dbReference type="ARBA" id="ARBA00022750"/>
    </source>
</evidence>
<comment type="similarity">
    <text evidence="1">Belongs to the Luc7 family.</text>
</comment>
<protein>
    <submittedName>
        <fullName evidence="7">LUC7-domain-containing protein</fullName>
    </submittedName>
</protein>
<dbReference type="GO" id="GO:0004190">
    <property type="term" value="F:aspartic-type endopeptidase activity"/>
    <property type="evidence" value="ECO:0007669"/>
    <property type="project" value="UniProtKB-KW"/>
</dbReference>
<keyword evidence="4" id="KW-0378">Hydrolase</keyword>
<keyword evidence="3 4" id="KW-0064">Aspartyl protease</keyword>
<comment type="similarity">
    <text evidence="2 4">Belongs to the peptidase A1 family.</text>
</comment>
<name>A0A9P4H1M1_9PLEO</name>
<dbReference type="Pfam" id="PF03194">
    <property type="entry name" value="LUC7"/>
    <property type="match status" value="1"/>
</dbReference>
<feature type="domain" description="Peptidase A1" evidence="6">
    <location>
        <begin position="213"/>
        <end position="601"/>
    </location>
</feature>
<dbReference type="InterPro" id="IPR021109">
    <property type="entry name" value="Peptidase_aspartic_dom_sf"/>
</dbReference>
<dbReference type="InterPro" id="IPR004882">
    <property type="entry name" value="Luc7-rel"/>
</dbReference>
<evidence type="ECO:0000256" key="5">
    <source>
        <dbReference type="SAM" id="MobiDB-lite"/>
    </source>
</evidence>
<dbReference type="GO" id="GO:0006376">
    <property type="term" value="P:mRNA splice site recognition"/>
    <property type="evidence" value="ECO:0007669"/>
    <property type="project" value="InterPro"/>
</dbReference>
<dbReference type="Pfam" id="PF00026">
    <property type="entry name" value="Asp"/>
    <property type="match status" value="1"/>
</dbReference>
<keyword evidence="8" id="KW-1185">Reference proteome</keyword>
<feature type="compositionally biased region" description="Gly residues" evidence="5">
    <location>
        <begin position="259"/>
        <end position="275"/>
    </location>
</feature>
<dbReference type="InterPro" id="IPR033121">
    <property type="entry name" value="PEPTIDASE_A1"/>
</dbReference>
<dbReference type="SUPFAM" id="SSF50630">
    <property type="entry name" value="Acid proteases"/>
    <property type="match status" value="1"/>
</dbReference>
<evidence type="ECO:0000256" key="4">
    <source>
        <dbReference type="RuleBase" id="RU000454"/>
    </source>
</evidence>
<dbReference type="GO" id="GO:0003729">
    <property type="term" value="F:mRNA binding"/>
    <property type="evidence" value="ECO:0007669"/>
    <property type="project" value="InterPro"/>
</dbReference>
<dbReference type="Proteomes" id="UP000799777">
    <property type="component" value="Unassembled WGS sequence"/>
</dbReference>
<dbReference type="AlphaFoldDB" id="A0A9P4H1M1"/>
<sequence>MAAAETRRLLEQLMGEQLMSGTDQRAPQLSITDPKVCRSYVVGNCPHDLFTNTKNELGPCPKVHNEALKTEYQEADADQKRRWGFEFDYMRDMQHHIDSCNRKIDSAQRRLEKTPEEIRQTNALLKAINELTKSIEAGMLEIQIMGEEGMVNMAVQEFTKLRYKKAEKEERERELRALSDTGGPSGHQKLQVCDVCGAYLSRLDNDRRLADHFYGKMHLGYAQMRKSYETLQKELKGRAPPRDAYASSGGDMNGDRGDQGGWGGGYGGGGFGGGRGGRRGRGVTNNVLELTSAPNAHGQFAPSSRHLAKRRAELIFKRKIRRQDDPIADVQENLLTLGGRIYITNATIAGQVYSLVIDSGSADTWVASSNFRCVNPDMGIAISTRYYPNIPPIFSLALRRATVASPRAGGQLAIGGIPTVKNDGRWVTVPLRPVVQDIYGWYSVTIDGFAIIPPNITTTTTTHSMSPTPTPTPTTHKYANAKADMIIESGTSLLYFPDHVASLFIPPTKYNAYSNTYIVSYTAKAPRVGVRIGGRRFFMSEDDRMTRGPGAVGGANVGAGKGQCAVAVQRAEGGTLVLGDAWLSNVLVVFELANGTDIGVGGSDENDDGVGSVRIVGREVY</sequence>
<dbReference type="GO" id="GO:0006508">
    <property type="term" value="P:proteolysis"/>
    <property type="evidence" value="ECO:0007669"/>
    <property type="project" value="UniProtKB-KW"/>
</dbReference>
<organism evidence="7 8">
    <name type="scientific">Setomelanomma holmii</name>
    <dbReference type="NCBI Taxonomy" id="210430"/>
    <lineage>
        <taxon>Eukaryota</taxon>
        <taxon>Fungi</taxon>
        <taxon>Dikarya</taxon>
        <taxon>Ascomycota</taxon>
        <taxon>Pezizomycotina</taxon>
        <taxon>Dothideomycetes</taxon>
        <taxon>Pleosporomycetidae</taxon>
        <taxon>Pleosporales</taxon>
        <taxon>Pleosporineae</taxon>
        <taxon>Phaeosphaeriaceae</taxon>
        <taxon>Setomelanomma</taxon>
    </lineage>
</organism>
<dbReference type="PROSITE" id="PS51767">
    <property type="entry name" value="PEPTIDASE_A1"/>
    <property type="match status" value="1"/>
</dbReference>
<gene>
    <name evidence="7" type="ORF">EK21DRAFT_103132</name>
</gene>
<evidence type="ECO:0000313" key="7">
    <source>
        <dbReference type="EMBL" id="KAF2026603.1"/>
    </source>
</evidence>
<dbReference type="OrthoDB" id="153872at2759"/>
<accession>A0A9P4H1M1</accession>
<keyword evidence="4" id="KW-0645">Protease</keyword>
<dbReference type="InterPro" id="IPR001969">
    <property type="entry name" value="Aspartic_peptidase_AS"/>
</dbReference>
<dbReference type="InterPro" id="IPR001461">
    <property type="entry name" value="Aspartic_peptidase_A1"/>
</dbReference>
<dbReference type="Gene3D" id="2.40.70.10">
    <property type="entry name" value="Acid Proteases"/>
    <property type="match status" value="2"/>
</dbReference>
<dbReference type="PANTHER" id="PTHR12375">
    <property type="entry name" value="RNA-BINDING PROTEIN LUC7-RELATED"/>
    <property type="match status" value="1"/>
</dbReference>
<comment type="caution">
    <text evidence="7">The sequence shown here is derived from an EMBL/GenBank/DDBJ whole genome shotgun (WGS) entry which is preliminary data.</text>
</comment>
<dbReference type="EMBL" id="ML978240">
    <property type="protein sequence ID" value="KAF2026603.1"/>
    <property type="molecule type" value="Genomic_DNA"/>
</dbReference>
<feature type="region of interest" description="Disordered" evidence="5">
    <location>
        <begin position="235"/>
        <end position="278"/>
    </location>
</feature>